<dbReference type="InterPro" id="IPR042099">
    <property type="entry name" value="ANL_N_sf"/>
</dbReference>
<dbReference type="AlphaFoldDB" id="X0YNW2"/>
<dbReference type="EMBL" id="BART01006106">
    <property type="protein sequence ID" value="GAG57870.1"/>
    <property type="molecule type" value="Genomic_DNA"/>
</dbReference>
<evidence type="ECO:0000313" key="1">
    <source>
        <dbReference type="EMBL" id="GAG57870.1"/>
    </source>
</evidence>
<protein>
    <submittedName>
        <fullName evidence="1">Uncharacterized protein</fullName>
    </submittedName>
</protein>
<name>X0YNW2_9ZZZZ</name>
<reference evidence="1" key="1">
    <citation type="journal article" date="2014" name="Front. Microbiol.">
        <title>High frequency of phylogenetically diverse reductive dehalogenase-homologous genes in deep subseafloor sedimentary metagenomes.</title>
        <authorList>
            <person name="Kawai M."/>
            <person name="Futagami T."/>
            <person name="Toyoda A."/>
            <person name="Takaki Y."/>
            <person name="Nishi S."/>
            <person name="Hori S."/>
            <person name="Arai W."/>
            <person name="Tsubouchi T."/>
            <person name="Morono Y."/>
            <person name="Uchiyama I."/>
            <person name="Ito T."/>
            <person name="Fujiyama A."/>
            <person name="Inagaki F."/>
            <person name="Takami H."/>
        </authorList>
    </citation>
    <scope>NUCLEOTIDE SEQUENCE</scope>
    <source>
        <strain evidence="1">Expedition CK06-06</strain>
    </source>
</reference>
<accession>X0YNW2</accession>
<proteinExistence type="predicted"/>
<comment type="caution">
    <text evidence="1">The sequence shown here is derived from an EMBL/GenBank/DDBJ whole genome shotgun (WGS) entry which is preliminary data.</text>
</comment>
<dbReference type="PANTHER" id="PTHR36932:SF1">
    <property type="entry name" value="CAPSULAR POLYSACCHARIDE BIOSYNTHESIS PROTEIN"/>
    <property type="match status" value="1"/>
</dbReference>
<organism evidence="1">
    <name type="scientific">marine sediment metagenome</name>
    <dbReference type="NCBI Taxonomy" id="412755"/>
    <lineage>
        <taxon>unclassified sequences</taxon>
        <taxon>metagenomes</taxon>
        <taxon>ecological metagenomes</taxon>
    </lineage>
</organism>
<feature type="non-terminal residue" evidence="1">
    <location>
        <position position="132"/>
    </location>
</feature>
<sequence>MIINNLGIGAKLRRNIILPVYWKYINRSNVLTYFQKLKEYQLNSLEENREIQRKKLYALIQYASQNIPYYQQIIKEHHITFSEDTIFEDIKKFPLLTKEIIRNHFDKLYRFRDKTYYRNTSGGSTGEPVVFY</sequence>
<dbReference type="InterPro" id="IPR053158">
    <property type="entry name" value="CapK_Type1_Caps_Biosynth"/>
</dbReference>
<dbReference type="Gene3D" id="3.40.50.12780">
    <property type="entry name" value="N-terminal domain of ligase-like"/>
    <property type="match status" value="1"/>
</dbReference>
<gene>
    <name evidence="1" type="ORF">S01H4_13890</name>
</gene>
<dbReference type="PANTHER" id="PTHR36932">
    <property type="entry name" value="CAPSULAR POLYSACCHARIDE BIOSYNTHESIS PROTEIN"/>
    <property type="match status" value="1"/>
</dbReference>